<name>A0ABU7D096_9TELE</name>
<proteinExistence type="predicted"/>
<dbReference type="Proteomes" id="UP001352852">
    <property type="component" value="Unassembled WGS sequence"/>
</dbReference>
<feature type="non-terminal residue" evidence="2">
    <location>
        <position position="147"/>
    </location>
</feature>
<accession>A0ABU7D096</accession>
<comment type="caution">
    <text evidence="2">The sequence shown here is derived from an EMBL/GenBank/DDBJ whole genome shotgun (WGS) entry which is preliminary data.</text>
</comment>
<sequence length="147" mass="15997">MGQTKSGSRHLQDTFMRTTKSRHVTSPGTVEPGSHPGARPGVGTCRRAPGGRVAPHRTWPGQRETRGHPPVGPPPAGGTVKDWCQEVRISSFLPLVAHPDPAVLRMVCFTHIESSFDYMLCGHINGFQMQTPHLESTPDLLTALLMT</sequence>
<feature type="region of interest" description="Disordered" evidence="1">
    <location>
        <begin position="1"/>
        <end position="75"/>
    </location>
</feature>
<gene>
    <name evidence="2" type="ORF">CHARACLAT_023876</name>
</gene>
<evidence type="ECO:0000313" key="3">
    <source>
        <dbReference type="Proteomes" id="UP001352852"/>
    </source>
</evidence>
<organism evidence="2 3">
    <name type="scientific">Characodon lateralis</name>
    <dbReference type="NCBI Taxonomy" id="208331"/>
    <lineage>
        <taxon>Eukaryota</taxon>
        <taxon>Metazoa</taxon>
        <taxon>Chordata</taxon>
        <taxon>Craniata</taxon>
        <taxon>Vertebrata</taxon>
        <taxon>Euteleostomi</taxon>
        <taxon>Actinopterygii</taxon>
        <taxon>Neopterygii</taxon>
        <taxon>Teleostei</taxon>
        <taxon>Neoteleostei</taxon>
        <taxon>Acanthomorphata</taxon>
        <taxon>Ovalentaria</taxon>
        <taxon>Atherinomorphae</taxon>
        <taxon>Cyprinodontiformes</taxon>
        <taxon>Goodeidae</taxon>
        <taxon>Characodon</taxon>
    </lineage>
</organism>
<evidence type="ECO:0000256" key="1">
    <source>
        <dbReference type="SAM" id="MobiDB-lite"/>
    </source>
</evidence>
<dbReference type="EMBL" id="JAHUTJ010010768">
    <property type="protein sequence ID" value="MED6268577.1"/>
    <property type="molecule type" value="Genomic_DNA"/>
</dbReference>
<keyword evidence="3" id="KW-1185">Reference proteome</keyword>
<reference evidence="2 3" key="1">
    <citation type="submission" date="2021-06" db="EMBL/GenBank/DDBJ databases">
        <authorList>
            <person name="Palmer J.M."/>
        </authorList>
    </citation>
    <scope>NUCLEOTIDE SEQUENCE [LARGE SCALE GENOMIC DNA]</scope>
    <source>
        <strain evidence="2 3">CL_MEX2019</strain>
        <tissue evidence="2">Muscle</tissue>
    </source>
</reference>
<protein>
    <submittedName>
        <fullName evidence="2">Uncharacterized protein</fullName>
    </submittedName>
</protein>
<evidence type="ECO:0000313" key="2">
    <source>
        <dbReference type="EMBL" id="MED6268577.1"/>
    </source>
</evidence>